<feature type="signal peptide" evidence="1">
    <location>
        <begin position="1"/>
        <end position="27"/>
    </location>
</feature>
<evidence type="ECO:0000313" key="2">
    <source>
        <dbReference type="EMBL" id="WDE98573.1"/>
    </source>
</evidence>
<organism evidence="2 3">
    <name type="scientific">Lentisphaera profundi</name>
    <dbReference type="NCBI Taxonomy" id="1658616"/>
    <lineage>
        <taxon>Bacteria</taxon>
        <taxon>Pseudomonadati</taxon>
        <taxon>Lentisphaerota</taxon>
        <taxon>Lentisphaeria</taxon>
        <taxon>Lentisphaerales</taxon>
        <taxon>Lentisphaeraceae</taxon>
        <taxon>Lentisphaera</taxon>
    </lineage>
</organism>
<accession>A0ABY7VZ84</accession>
<dbReference type="Proteomes" id="UP001214250">
    <property type="component" value="Chromosome 2"/>
</dbReference>
<dbReference type="Gene3D" id="1.25.40.10">
    <property type="entry name" value="Tetratricopeptide repeat domain"/>
    <property type="match status" value="1"/>
</dbReference>
<proteinExistence type="predicted"/>
<keyword evidence="1" id="KW-0732">Signal</keyword>
<dbReference type="SUPFAM" id="SSF81901">
    <property type="entry name" value="HCP-like"/>
    <property type="match status" value="1"/>
</dbReference>
<dbReference type="RefSeq" id="WP_274153444.1">
    <property type="nucleotide sequence ID" value="NZ_CP117812.1"/>
</dbReference>
<dbReference type="InterPro" id="IPR011990">
    <property type="entry name" value="TPR-like_helical_dom_sf"/>
</dbReference>
<dbReference type="Pfam" id="PF08238">
    <property type="entry name" value="Sel1"/>
    <property type="match status" value="3"/>
</dbReference>
<dbReference type="InterPro" id="IPR052748">
    <property type="entry name" value="ISR_Activator"/>
</dbReference>
<dbReference type="InterPro" id="IPR006597">
    <property type="entry name" value="Sel1-like"/>
</dbReference>
<dbReference type="PANTHER" id="PTHR45011:SF1">
    <property type="entry name" value="DAP3-BINDING CELL DEATH ENHANCER 1"/>
    <property type="match status" value="1"/>
</dbReference>
<dbReference type="SMART" id="SM00671">
    <property type="entry name" value="SEL1"/>
    <property type="match status" value="3"/>
</dbReference>
<evidence type="ECO:0000313" key="3">
    <source>
        <dbReference type="Proteomes" id="UP001214250"/>
    </source>
</evidence>
<reference evidence="2 3" key="1">
    <citation type="submission" date="2023-02" db="EMBL/GenBank/DDBJ databases">
        <title>Genome sequence of Lentisphaera profundi SAORIC-696.</title>
        <authorList>
            <person name="Kim e."/>
            <person name="Cho J.-C."/>
            <person name="Choi A."/>
            <person name="Kang I."/>
        </authorList>
    </citation>
    <scope>NUCLEOTIDE SEQUENCE [LARGE SCALE GENOMIC DNA]</scope>
    <source>
        <strain evidence="2 3">SAORIC-696</strain>
    </source>
</reference>
<sequence length="224" mass="24364">MKLFKPQIFTLGACLFASLLFSTKTHAQALENSHFKAGITAYQANDLPLAHKEFLIAAKDGHVDSQFNLGLMFENGIGVSKDMAKALTWYEKAATQGNAAAQYNLGVLYENGRGTKVDFAKANEWYRKASVQGDAWAIGNLGMLYIRGDGVKENKVAGVALLLQSVTLDSSPQNQAKTNISTTRGLSVDMIKGAQALSDEFSEAKNLLVPLDKYLQQSIKSPKK</sequence>
<keyword evidence="3" id="KW-1185">Reference proteome</keyword>
<dbReference type="PANTHER" id="PTHR45011">
    <property type="entry name" value="DAP3-BINDING CELL DEATH ENHANCER 1"/>
    <property type="match status" value="1"/>
</dbReference>
<protein>
    <submittedName>
        <fullName evidence="2">Tetratricopeptide repeat protein</fullName>
    </submittedName>
</protein>
<feature type="chain" id="PRO_5047470256" evidence="1">
    <location>
        <begin position="28"/>
        <end position="224"/>
    </location>
</feature>
<name>A0ABY7VZ84_9BACT</name>
<dbReference type="EMBL" id="CP117812">
    <property type="protein sequence ID" value="WDE98573.1"/>
    <property type="molecule type" value="Genomic_DNA"/>
</dbReference>
<gene>
    <name evidence="2" type="ORF">PQO03_12055</name>
</gene>
<evidence type="ECO:0000256" key="1">
    <source>
        <dbReference type="SAM" id="SignalP"/>
    </source>
</evidence>